<keyword evidence="8" id="KW-1185">Reference proteome</keyword>
<feature type="transmembrane region" description="Helical" evidence="6">
    <location>
        <begin position="124"/>
        <end position="145"/>
    </location>
</feature>
<protein>
    <submittedName>
        <fullName evidence="7">LysE family translocator</fullName>
    </submittedName>
</protein>
<organism evidence="7 8">
    <name type="scientific">Pendulispora brunnea</name>
    <dbReference type="NCBI Taxonomy" id="2905690"/>
    <lineage>
        <taxon>Bacteria</taxon>
        <taxon>Pseudomonadati</taxon>
        <taxon>Myxococcota</taxon>
        <taxon>Myxococcia</taxon>
        <taxon>Myxococcales</taxon>
        <taxon>Sorangiineae</taxon>
        <taxon>Pendulisporaceae</taxon>
        <taxon>Pendulispora</taxon>
    </lineage>
</organism>
<name>A0ABZ2KGW6_9BACT</name>
<keyword evidence="4 6" id="KW-1133">Transmembrane helix</keyword>
<gene>
    <name evidence="7" type="ORF">LZC95_06885</name>
</gene>
<dbReference type="EMBL" id="CP089982">
    <property type="protein sequence ID" value="WXA96563.1"/>
    <property type="molecule type" value="Genomic_DNA"/>
</dbReference>
<sequence length="214" mass="22275">MLTLAQFTGFLAAALLITLSPGPDNLMVLSLGASRGRRHGMVFGFGCAMGCLSHTLLAVLGVSALIAASPVAFTALKMTGGLYLVWLGINAIRSRGASLPAEGGPSETNKSETGSLGTVFRRGLVANAINPKVVLFFLSFLPQFVDPSRGHVSLQTGLLGILFAVQAAVLFGTLGYFAGAIGAQLRRRPTTAMWLDRVAGSIFIALGIKLAVSR</sequence>
<feature type="transmembrane region" description="Helical" evidence="6">
    <location>
        <begin position="157"/>
        <end position="182"/>
    </location>
</feature>
<evidence type="ECO:0000256" key="1">
    <source>
        <dbReference type="ARBA" id="ARBA00004651"/>
    </source>
</evidence>
<keyword evidence="2" id="KW-1003">Cell membrane</keyword>
<dbReference type="PANTHER" id="PTHR30086:SF20">
    <property type="entry name" value="ARGININE EXPORTER PROTEIN ARGO-RELATED"/>
    <property type="match status" value="1"/>
</dbReference>
<accession>A0ABZ2KGW6</accession>
<evidence type="ECO:0000313" key="8">
    <source>
        <dbReference type="Proteomes" id="UP001379533"/>
    </source>
</evidence>
<dbReference type="Proteomes" id="UP001379533">
    <property type="component" value="Chromosome"/>
</dbReference>
<dbReference type="InterPro" id="IPR001123">
    <property type="entry name" value="LeuE-type"/>
</dbReference>
<evidence type="ECO:0000256" key="5">
    <source>
        <dbReference type="ARBA" id="ARBA00023136"/>
    </source>
</evidence>
<comment type="subcellular location">
    <subcellularLocation>
        <location evidence="1">Cell membrane</location>
        <topology evidence="1">Multi-pass membrane protein</topology>
    </subcellularLocation>
</comment>
<dbReference type="RefSeq" id="WP_394847180.1">
    <property type="nucleotide sequence ID" value="NZ_CP089982.1"/>
</dbReference>
<dbReference type="PIRSF" id="PIRSF006324">
    <property type="entry name" value="LeuE"/>
    <property type="match status" value="1"/>
</dbReference>
<evidence type="ECO:0000313" key="7">
    <source>
        <dbReference type="EMBL" id="WXA96563.1"/>
    </source>
</evidence>
<feature type="transmembrane region" description="Helical" evidence="6">
    <location>
        <begin position="42"/>
        <end position="68"/>
    </location>
</feature>
<reference evidence="7 8" key="1">
    <citation type="submission" date="2021-12" db="EMBL/GenBank/DDBJ databases">
        <title>Discovery of the Pendulisporaceae a myxobacterial family with distinct sporulation behavior and unique specialized metabolism.</title>
        <authorList>
            <person name="Garcia R."/>
            <person name="Popoff A."/>
            <person name="Bader C.D."/>
            <person name="Loehr J."/>
            <person name="Walesch S."/>
            <person name="Walt C."/>
            <person name="Boldt J."/>
            <person name="Bunk B."/>
            <person name="Haeckl F.J.F.P.J."/>
            <person name="Gunesch A.P."/>
            <person name="Birkelbach J."/>
            <person name="Nuebel U."/>
            <person name="Pietschmann T."/>
            <person name="Bach T."/>
            <person name="Mueller R."/>
        </authorList>
    </citation>
    <scope>NUCLEOTIDE SEQUENCE [LARGE SCALE GENOMIC DNA]</scope>
    <source>
        <strain evidence="7 8">MSr12523</strain>
    </source>
</reference>
<evidence type="ECO:0000256" key="2">
    <source>
        <dbReference type="ARBA" id="ARBA00022475"/>
    </source>
</evidence>
<keyword evidence="5 6" id="KW-0472">Membrane</keyword>
<evidence type="ECO:0000256" key="3">
    <source>
        <dbReference type="ARBA" id="ARBA00022692"/>
    </source>
</evidence>
<keyword evidence="3 6" id="KW-0812">Transmembrane</keyword>
<evidence type="ECO:0000256" key="6">
    <source>
        <dbReference type="SAM" id="Phobius"/>
    </source>
</evidence>
<proteinExistence type="predicted"/>
<evidence type="ECO:0000256" key="4">
    <source>
        <dbReference type="ARBA" id="ARBA00022989"/>
    </source>
</evidence>
<dbReference type="PANTHER" id="PTHR30086">
    <property type="entry name" value="ARGININE EXPORTER PROTEIN ARGO"/>
    <property type="match status" value="1"/>
</dbReference>
<dbReference type="Pfam" id="PF01810">
    <property type="entry name" value="LysE"/>
    <property type="match status" value="1"/>
</dbReference>